<keyword evidence="6" id="KW-0061">Asparagine biosynthesis</keyword>
<evidence type="ECO:0000256" key="1">
    <source>
        <dbReference type="ARBA" id="ARBA00005187"/>
    </source>
</evidence>
<keyword evidence="5 8" id="KW-0067">ATP-binding</keyword>
<keyword evidence="11" id="KW-1185">Reference proteome</keyword>
<keyword evidence="4 8" id="KW-0547">Nucleotide-binding</keyword>
<dbReference type="PROSITE" id="PS51278">
    <property type="entry name" value="GATASE_TYPE_2"/>
    <property type="match status" value="1"/>
</dbReference>
<comment type="catalytic activity">
    <reaction evidence="7">
        <text>L-aspartate + L-glutamine + ATP + H2O = L-asparagine + L-glutamate + AMP + diphosphate + H(+)</text>
        <dbReference type="Rhea" id="RHEA:12228"/>
        <dbReference type="ChEBI" id="CHEBI:15377"/>
        <dbReference type="ChEBI" id="CHEBI:15378"/>
        <dbReference type="ChEBI" id="CHEBI:29985"/>
        <dbReference type="ChEBI" id="CHEBI:29991"/>
        <dbReference type="ChEBI" id="CHEBI:30616"/>
        <dbReference type="ChEBI" id="CHEBI:33019"/>
        <dbReference type="ChEBI" id="CHEBI:58048"/>
        <dbReference type="ChEBI" id="CHEBI:58359"/>
        <dbReference type="ChEBI" id="CHEBI:456215"/>
        <dbReference type="EC" id="6.3.5.4"/>
    </reaction>
</comment>
<dbReference type="Gene3D" id="3.60.20.10">
    <property type="entry name" value="Glutamine Phosphoribosylpyrophosphate, subunit 1, domain 1"/>
    <property type="match status" value="1"/>
</dbReference>
<dbReference type="Pfam" id="PF00733">
    <property type="entry name" value="Asn_synthase"/>
    <property type="match status" value="1"/>
</dbReference>
<comment type="pathway">
    <text evidence="1">Amino-acid biosynthesis; L-asparagine biosynthesis; L-asparagine from L-aspartate (L-Gln route): step 1/1.</text>
</comment>
<evidence type="ECO:0000259" key="9">
    <source>
        <dbReference type="PROSITE" id="PS51278"/>
    </source>
</evidence>
<organism evidence="10 11">
    <name type="scientific">Thermobaculum terrenum (strain ATCC BAA-798 / CCMEE 7001 / YNP1)</name>
    <dbReference type="NCBI Taxonomy" id="525904"/>
    <lineage>
        <taxon>Bacteria</taxon>
        <taxon>Bacillati</taxon>
        <taxon>Chloroflexota</taxon>
        <taxon>Chloroflexia</taxon>
        <taxon>Candidatus Thermobaculales</taxon>
        <taxon>Candidatus Thermobaculaceae</taxon>
        <taxon>Thermobaculum</taxon>
    </lineage>
</organism>
<dbReference type="GO" id="GO:0006529">
    <property type="term" value="P:asparagine biosynthetic process"/>
    <property type="evidence" value="ECO:0007669"/>
    <property type="project" value="UniProtKB-KW"/>
</dbReference>
<dbReference type="SUPFAM" id="SSF52402">
    <property type="entry name" value="Adenine nucleotide alpha hydrolases-like"/>
    <property type="match status" value="1"/>
</dbReference>
<evidence type="ECO:0000256" key="5">
    <source>
        <dbReference type="ARBA" id="ARBA00022840"/>
    </source>
</evidence>
<dbReference type="InterPro" id="IPR001962">
    <property type="entry name" value="Asn_synthase"/>
</dbReference>
<dbReference type="PANTHER" id="PTHR43284:SF1">
    <property type="entry name" value="ASPARAGINE SYNTHETASE"/>
    <property type="match status" value="1"/>
</dbReference>
<dbReference type="PIRSF" id="PIRSF001589">
    <property type="entry name" value="Asn_synthetase_glu-h"/>
    <property type="match status" value="1"/>
</dbReference>
<dbReference type="InterPro" id="IPR006426">
    <property type="entry name" value="Asn_synth_AEB"/>
</dbReference>
<dbReference type="Gene3D" id="3.40.50.620">
    <property type="entry name" value="HUPs"/>
    <property type="match status" value="2"/>
</dbReference>
<evidence type="ECO:0000313" key="11">
    <source>
        <dbReference type="Proteomes" id="UP000000323"/>
    </source>
</evidence>
<evidence type="ECO:0000256" key="2">
    <source>
        <dbReference type="ARBA" id="ARBA00005752"/>
    </source>
</evidence>
<dbReference type="OrthoDB" id="9763290at2"/>
<gene>
    <name evidence="10" type="ordered locus">Tter_1153</name>
</gene>
<dbReference type="Proteomes" id="UP000000323">
    <property type="component" value="Chromosome 1"/>
</dbReference>
<protein>
    <recommendedName>
        <fullName evidence="3">asparagine synthase (glutamine-hydrolyzing)</fullName>
        <ecNumber evidence="3">6.3.5.4</ecNumber>
    </recommendedName>
</protein>
<evidence type="ECO:0000313" key="10">
    <source>
        <dbReference type="EMBL" id="ACZ42062.1"/>
    </source>
</evidence>
<dbReference type="GO" id="GO:0004066">
    <property type="term" value="F:asparagine synthase (glutamine-hydrolyzing) activity"/>
    <property type="evidence" value="ECO:0007669"/>
    <property type="project" value="UniProtKB-EC"/>
</dbReference>
<dbReference type="PANTHER" id="PTHR43284">
    <property type="entry name" value="ASPARAGINE SYNTHETASE (GLUTAMINE-HYDROLYZING)"/>
    <property type="match status" value="1"/>
</dbReference>
<reference evidence="11" key="1">
    <citation type="journal article" date="2010" name="Stand. Genomic Sci.">
        <title>Complete genome sequence of 'Thermobaculum terrenum' type strain (YNP1).</title>
        <authorList>
            <person name="Kiss H."/>
            <person name="Cleland D."/>
            <person name="Lapidus A."/>
            <person name="Lucas S."/>
            <person name="Glavina Del Rio T."/>
            <person name="Nolan M."/>
            <person name="Tice H."/>
            <person name="Han C."/>
            <person name="Goodwin L."/>
            <person name="Pitluck S."/>
            <person name="Liolios K."/>
            <person name="Ivanova N."/>
            <person name="Mavromatis K."/>
            <person name="Ovchinnikova G."/>
            <person name="Pati A."/>
            <person name="Chen A."/>
            <person name="Palaniappan K."/>
            <person name="Land M."/>
            <person name="Hauser L."/>
            <person name="Chang Y."/>
            <person name="Jeffries C."/>
            <person name="Lu M."/>
            <person name="Brettin T."/>
            <person name="Detter J."/>
            <person name="Goker M."/>
            <person name="Tindall B."/>
            <person name="Beck B."/>
            <person name="McDermott T."/>
            <person name="Woyke T."/>
            <person name="Bristow J."/>
            <person name="Eisen J."/>
            <person name="Markowitz V."/>
            <person name="Hugenholtz P."/>
            <person name="Kyrpides N."/>
            <person name="Klenk H."/>
            <person name="Cheng J."/>
        </authorList>
    </citation>
    <scope>NUCLEOTIDE SEQUENCE [LARGE SCALE GENOMIC DNA]</scope>
    <source>
        <strain evidence="11">ATCC BAA-798 / YNP1</strain>
    </source>
</reference>
<evidence type="ECO:0000256" key="8">
    <source>
        <dbReference type="PIRSR" id="PIRSR001589-2"/>
    </source>
</evidence>
<dbReference type="AlphaFoldDB" id="D1CB97"/>
<dbReference type="InterPro" id="IPR017932">
    <property type="entry name" value="GATase_2_dom"/>
</dbReference>
<evidence type="ECO:0000256" key="3">
    <source>
        <dbReference type="ARBA" id="ARBA00012737"/>
    </source>
</evidence>
<proteinExistence type="inferred from homology"/>
<dbReference type="EMBL" id="CP001825">
    <property type="protein sequence ID" value="ACZ42062.1"/>
    <property type="molecule type" value="Genomic_DNA"/>
</dbReference>
<feature type="binding site" evidence="8">
    <location>
        <position position="97"/>
    </location>
    <ligand>
        <name>L-glutamine</name>
        <dbReference type="ChEBI" id="CHEBI:58359"/>
    </ligand>
</feature>
<dbReference type="InterPro" id="IPR014729">
    <property type="entry name" value="Rossmann-like_a/b/a_fold"/>
</dbReference>
<dbReference type="HOGENOM" id="CLU_014658_3_1_0"/>
<name>D1CB97_THET1</name>
<accession>D1CB97</accession>
<dbReference type="STRING" id="525904.Tter_1153"/>
<comment type="similarity">
    <text evidence="2">Belongs to the asparagine synthetase family.</text>
</comment>
<feature type="domain" description="Glutamine amidotransferase type-2" evidence="9">
    <location>
        <begin position="2"/>
        <end position="213"/>
    </location>
</feature>
<dbReference type="GO" id="GO:0005829">
    <property type="term" value="C:cytosol"/>
    <property type="evidence" value="ECO:0007669"/>
    <property type="project" value="TreeGrafter"/>
</dbReference>
<dbReference type="RefSeq" id="WP_012875097.1">
    <property type="nucleotide sequence ID" value="NC_013525.1"/>
</dbReference>
<dbReference type="eggNOG" id="COG0367">
    <property type="taxonomic scope" value="Bacteria"/>
</dbReference>
<sequence length="659" mass="75657">MSGIVGVISFTDPVPSDLVKRIVASGMHRCGSAAAKHLGQVAVGCAELKITCEDFEDDQPLSFNGGRSWVVMDGRLDNRDELFDLLAVRSQQSSISDCRLAAMVYQRWGEHCVSKLVGNFALIIWDDRAKSMFCAVDHLATRPLFYTLNTKRFVVASTIKQILQVPGISDEIDDTYILANLCLQSTLPHHTSLTPYTSIRRLLPGHAIVTDINGRQRITRYWRPEELPVLYSSPRSEVIERVRATFKEAVRSQFRSCAAVMPTFSGGLDSSSIVCMAVLLQRESGLPCKGFRPVSETYKTGTVADESSFRRAAIKMYGLDVIEFPGDDLWYMRDLVEGTFPEPDEPFGAYLVRAEMQVYADVAWRSGCNVLVFGYGGDELMQGTSYFLGDYLRQLKIKELIHGIWSESRWPNLNVTTLLLRYAILPMVPPLFWRFSINIRGHNRRWNPETEWYIPGIPPWLSVQQCIKSGIFARVWKEFPEHYTPLPSRAQHLVWLRQNNFSLWLDNYVFMPKGCEARMPFMDRRFVELALMIPTEWKRGFDADGTIVTKLILREAMRSILPEAIRERRDKVNFGRTLALGLRHELPKLLNNRSWEVVERGYVEQDGLERALKSWRIGMRDFLPQICSLLATELWLRQMRTRSHEPGWDVRQMDLVRVI</sequence>
<dbReference type="GO" id="GO:0005524">
    <property type="term" value="F:ATP binding"/>
    <property type="evidence" value="ECO:0007669"/>
    <property type="project" value="UniProtKB-KW"/>
</dbReference>
<evidence type="ECO:0000256" key="7">
    <source>
        <dbReference type="ARBA" id="ARBA00048741"/>
    </source>
</evidence>
<dbReference type="SUPFAM" id="SSF56235">
    <property type="entry name" value="N-terminal nucleophile aminohydrolases (Ntn hydrolases)"/>
    <property type="match status" value="1"/>
</dbReference>
<dbReference type="InterPro" id="IPR029055">
    <property type="entry name" value="Ntn_hydrolases_N"/>
</dbReference>
<evidence type="ECO:0000256" key="6">
    <source>
        <dbReference type="ARBA" id="ARBA00022888"/>
    </source>
</evidence>
<dbReference type="KEGG" id="ttr:Tter_1153"/>
<keyword evidence="6" id="KW-0028">Amino-acid biosynthesis</keyword>
<dbReference type="InterPro" id="IPR051786">
    <property type="entry name" value="ASN_synthetase/amidase"/>
</dbReference>
<evidence type="ECO:0000256" key="4">
    <source>
        <dbReference type="ARBA" id="ARBA00022741"/>
    </source>
</evidence>
<dbReference type="Pfam" id="PF13537">
    <property type="entry name" value="GATase_7"/>
    <property type="match status" value="1"/>
</dbReference>
<dbReference type="EC" id="6.3.5.4" evidence="3"/>